<protein>
    <submittedName>
        <fullName evidence="3">Tripartite tricarboxylate transporter TctB family protein</fullName>
    </submittedName>
</protein>
<organism evidence="3 4">
    <name type="scientific">Ornithinimicrobium cerasi</name>
    <dbReference type="NCBI Taxonomy" id="2248773"/>
    <lineage>
        <taxon>Bacteria</taxon>
        <taxon>Bacillati</taxon>
        <taxon>Actinomycetota</taxon>
        <taxon>Actinomycetes</taxon>
        <taxon>Micrococcales</taxon>
        <taxon>Ornithinimicrobiaceae</taxon>
        <taxon>Ornithinimicrobium</taxon>
    </lineage>
</organism>
<keyword evidence="1" id="KW-1133">Transmembrane helix</keyword>
<dbReference type="AlphaFoldDB" id="A0A285VRJ0"/>
<dbReference type="InterPro" id="IPR009936">
    <property type="entry name" value="DUF1468"/>
</dbReference>
<gene>
    <name evidence="3" type="ORF">SAMN05421879_10887</name>
</gene>
<evidence type="ECO:0000313" key="3">
    <source>
        <dbReference type="EMBL" id="SOC56669.1"/>
    </source>
</evidence>
<accession>A0A285VRJ0</accession>
<proteinExistence type="predicted"/>
<reference evidence="4" key="1">
    <citation type="submission" date="2017-08" db="EMBL/GenBank/DDBJ databases">
        <authorList>
            <person name="Varghese N."/>
            <person name="Submissions S."/>
        </authorList>
    </citation>
    <scope>NUCLEOTIDE SEQUENCE [LARGE SCALE GENOMIC DNA]</scope>
    <source>
        <strain evidence="4">USBA17B2</strain>
    </source>
</reference>
<name>A0A285VRJ0_9MICO</name>
<keyword evidence="1" id="KW-0472">Membrane</keyword>
<keyword evidence="1" id="KW-0812">Transmembrane</keyword>
<evidence type="ECO:0000313" key="4">
    <source>
        <dbReference type="Proteomes" id="UP000219688"/>
    </source>
</evidence>
<dbReference type="Proteomes" id="UP000219688">
    <property type="component" value="Unassembled WGS sequence"/>
</dbReference>
<feature type="domain" description="DUF1468" evidence="2">
    <location>
        <begin position="2"/>
        <end position="144"/>
    </location>
</feature>
<evidence type="ECO:0000259" key="2">
    <source>
        <dbReference type="Pfam" id="PF07331"/>
    </source>
</evidence>
<dbReference type="EMBL" id="OBQK01000008">
    <property type="protein sequence ID" value="SOC56669.1"/>
    <property type="molecule type" value="Genomic_DNA"/>
</dbReference>
<dbReference type="Pfam" id="PF07331">
    <property type="entry name" value="TctB"/>
    <property type="match status" value="1"/>
</dbReference>
<feature type="transmembrane region" description="Helical" evidence="1">
    <location>
        <begin position="79"/>
        <end position="108"/>
    </location>
</feature>
<keyword evidence="4" id="KW-1185">Reference proteome</keyword>
<feature type="transmembrane region" description="Helical" evidence="1">
    <location>
        <begin position="120"/>
        <end position="139"/>
    </location>
</feature>
<sequence length="152" mass="16057">MFILIGGAFAVGALTYDLGTLLQMGPGYVPLLVGLLLAALGAGIVVKAFVAPDRLPATDGTTDHGPPLQFGRIRWRPTLFIFGALFFFAFTFEGLGLFLTVFGTSVLASYARTGTTLRQAVLPGLGLSVGSWVIFVLALQQRLPLVGEWLGG</sequence>
<feature type="transmembrane region" description="Helical" evidence="1">
    <location>
        <begin position="31"/>
        <end position="50"/>
    </location>
</feature>
<evidence type="ECO:0000256" key="1">
    <source>
        <dbReference type="SAM" id="Phobius"/>
    </source>
</evidence>